<sequence length="568" mass="65105">MSVKKLSINLDKIKRLFKIPDNNTFYELKSDVVSIKQNVKMVLFYRSLIFLVLFAFSVGFIMAPDRLFLVNYMPIRSTMDATKPIMTTLDPNRYPITALFQFQNPTYQSINFFILLRLIGLYLVFITSLWWNYQNVSSINHRIKLYSIWFSIYLSFSIISGALLLGWINNKASLSSVLGVCSLNILLVILNYVYWIVGYILNKKIQPISTKNLYFILISYSAKLLSWIILFIFLDQLIKGSKDANIIFNDNKVINFINSLTSGLFPERVLLLFVLITLSIALFITSNLYTLLNLRLIFVKLINDDLKNKAYGTMGFCFVILTTLVFGIIKILALGKYPNTDVIDTPKIDLSTDWFWVVGVLLFLVYWGVYFFVIRRNKTPVVNNIYHSGSLLLFWAVFLSSDFDRTNFNTANAYTGLLIITLITLLVILTYLISSNKQSAGIIIGLSLVSIFIVASVFLITFNNTLTNNQNFTLNSLNSDLTINQILYALLIVVLSINFIYVIASIYFIYFFVNKSNIFNNKPKIKSENTKESKIDQQTTDQDSSTKTVPQQQEELNQEINNYSGVNS</sequence>
<feature type="transmembrane region" description="Helical" evidence="2">
    <location>
        <begin position="110"/>
        <end position="133"/>
    </location>
</feature>
<feature type="transmembrane region" description="Helical" evidence="2">
    <location>
        <begin position="269"/>
        <end position="292"/>
    </location>
</feature>
<gene>
    <name evidence="3" type="ORF">LNO68_01155</name>
    <name evidence="4" type="ORF">LNO71_00720</name>
</gene>
<dbReference type="EMBL" id="JAJHZP010000009">
    <property type="protein sequence ID" value="MDC4183169.1"/>
    <property type="molecule type" value="Genomic_DNA"/>
</dbReference>
<feature type="transmembrane region" description="Helical" evidence="2">
    <location>
        <begin position="313"/>
        <end position="334"/>
    </location>
</feature>
<feature type="transmembrane region" description="Helical" evidence="2">
    <location>
        <begin position="354"/>
        <end position="373"/>
    </location>
</feature>
<evidence type="ECO:0000256" key="2">
    <source>
        <dbReference type="SAM" id="Phobius"/>
    </source>
</evidence>
<dbReference type="RefSeq" id="WP_255034625.1">
    <property type="nucleotide sequence ID" value="NZ_CP101414.1"/>
</dbReference>
<keyword evidence="2" id="KW-1133">Transmembrane helix</keyword>
<evidence type="ECO:0000313" key="3">
    <source>
        <dbReference type="EMBL" id="MDC4181795.1"/>
    </source>
</evidence>
<dbReference type="Proteomes" id="UP001216384">
    <property type="component" value="Unassembled WGS sequence"/>
</dbReference>
<dbReference type="NCBIfam" id="NF045937">
    <property type="entry name" value="MSC_0624_12TM"/>
    <property type="match status" value="1"/>
</dbReference>
<feature type="transmembrane region" description="Helical" evidence="2">
    <location>
        <begin position="385"/>
        <end position="401"/>
    </location>
</feature>
<protein>
    <recommendedName>
        <fullName evidence="7">Transmembrane protein</fullName>
    </recommendedName>
</protein>
<dbReference type="AlphaFoldDB" id="A0AAW6HN88"/>
<keyword evidence="2" id="KW-0812">Transmembrane</keyword>
<feature type="compositionally biased region" description="Low complexity" evidence="1">
    <location>
        <begin position="536"/>
        <end position="562"/>
    </location>
</feature>
<feature type="transmembrane region" description="Helical" evidence="2">
    <location>
        <begin position="145"/>
        <end position="168"/>
    </location>
</feature>
<evidence type="ECO:0008006" key="7">
    <source>
        <dbReference type="Google" id="ProtNLM"/>
    </source>
</evidence>
<feature type="transmembrane region" description="Helical" evidence="2">
    <location>
        <begin position="174"/>
        <end position="201"/>
    </location>
</feature>
<evidence type="ECO:0000313" key="4">
    <source>
        <dbReference type="EMBL" id="MDC4183169.1"/>
    </source>
</evidence>
<evidence type="ECO:0000256" key="1">
    <source>
        <dbReference type="SAM" id="MobiDB-lite"/>
    </source>
</evidence>
<name>A0AAW6HN88_9MOLU</name>
<comment type="caution">
    <text evidence="4">The sequence shown here is derived from an EMBL/GenBank/DDBJ whole genome shotgun (WGS) entry which is preliminary data.</text>
</comment>
<reference evidence="4 6" key="1">
    <citation type="submission" date="2021-11" db="EMBL/GenBank/DDBJ databases">
        <title>Description of Mycoplasma bradburyaesp. nov.from sea birds: a tribute to a great mycoplasmologist.</title>
        <authorList>
            <person name="Ramirez A.S."/>
            <person name="Poveda C."/>
            <person name="Suarez-Perez A."/>
            <person name="Rosales R.S."/>
            <person name="Dijkman R."/>
            <person name="Feberwee A."/>
            <person name="Spergser J."/>
            <person name="Szostak M.P."/>
            <person name="Ressel L."/>
            <person name="Calabuig P."/>
            <person name="Catania S."/>
            <person name="Gobbo F."/>
            <person name="Timofte D."/>
            <person name="Poveda J.B."/>
        </authorList>
    </citation>
    <scope>NUCLEOTIDE SEQUENCE</scope>
    <source>
        <strain evidence="3 6">T158</strain>
        <strain evidence="4">T264</strain>
    </source>
</reference>
<accession>A0AAW6HN88</accession>
<feature type="compositionally biased region" description="Basic and acidic residues" evidence="1">
    <location>
        <begin position="526"/>
        <end position="535"/>
    </location>
</feature>
<evidence type="ECO:0000313" key="5">
    <source>
        <dbReference type="Proteomes" id="UP001216384"/>
    </source>
</evidence>
<feature type="transmembrane region" description="Helical" evidence="2">
    <location>
        <begin position="440"/>
        <end position="466"/>
    </location>
</feature>
<keyword evidence="2" id="KW-0472">Membrane</keyword>
<keyword evidence="6" id="KW-1185">Reference proteome</keyword>
<feature type="transmembrane region" description="Helical" evidence="2">
    <location>
        <begin position="413"/>
        <end position="433"/>
    </location>
</feature>
<feature type="transmembrane region" description="Helical" evidence="2">
    <location>
        <begin position="213"/>
        <end position="234"/>
    </location>
</feature>
<dbReference type="Proteomes" id="UP001220940">
    <property type="component" value="Unassembled WGS sequence"/>
</dbReference>
<dbReference type="EMBL" id="JAJHZM010000007">
    <property type="protein sequence ID" value="MDC4181795.1"/>
    <property type="molecule type" value="Genomic_DNA"/>
</dbReference>
<feature type="transmembrane region" description="Helical" evidence="2">
    <location>
        <begin position="43"/>
        <end position="63"/>
    </location>
</feature>
<evidence type="ECO:0000313" key="6">
    <source>
        <dbReference type="Proteomes" id="UP001220940"/>
    </source>
</evidence>
<feature type="region of interest" description="Disordered" evidence="1">
    <location>
        <begin position="526"/>
        <end position="568"/>
    </location>
</feature>
<proteinExistence type="predicted"/>
<organism evidence="4 5">
    <name type="scientific">Mycoplasma bradburyae</name>
    <dbReference type="NCBI Taxonomy" id="2963128"/>
    <lineage>
        <taxon>Bacteria</taxon>
        <taxon>Bacillati</taxon>
        <taxon>Mycoplasmatota</taxon>
        <taxon>Mollicutes</taxon>
        <taxon>Mycoplasmataceae</taxon>
        <taxon>Mycoplasma</taxon>
    </lineage>
</organism>
<feature type="transmembrane region" description="Helical" evidence="2">
    <location>
        <begin position="486"/>
        <end position="513"/>
    </location>
</feature>